<evidence type="ECO:0000256" key="7">
    <source>
        <dbReference type="SAM" id="Phobius"/>
    </source>
</evidence>
<dbReference type="InterPro" id="IPR004740">
    <property type="entry name" value="Nuc_H_symport"/>
</dbReference>
<comment type="subcellular location">
    <subcellularLocation>
        <location evidence="1">Cell membrane</location>
        <topology evidence="1">Multi-pass membrane protein</topology>
    </subcellularLocation>
</comment>
<proteinExistence type="predicted"/>
<dbReference type="GO" id="GO:0005886">
    <property type="term" value="C:plasma membrane"/>
    <property type="evidence" value="ECO:0007669"/>
    <property type="project" value="UniProtKB-SubCell"/>
</dbReference>
<evidence type="ECO:0000256" key="6">
    <source>
        <dbReference type="ARBA" id="ARBA00023136"/>
    </source>
</evidence>
<keyword evidence="4 7" id="KW-0812">Transmembrane</keyword>
<dbReference type="GO" id="GO:0015213">
    <property type="term" value="F:uridine transmembrane transporter activity"/>
    <property type="evidence" value="ECO:0007669"/>
    <property type="project" value="TreeGrafter"/>
</dbReference>
<feature type="non-terminal residue" evidence="8">
    <location>
        <position position="73"/>
    </location>
</feature>
<evidence type="ECO:0000256" key="4">
    <source>
        <dbReference type="ARBA" id="ARBA00022692"/>
    </source>
</evidence>
<dbReference type="PANTHER" id="PTHR23522">
    <property type="entry name" value="BLL5896 PROTEIN"/>
    <property type="match status" value="1"/>
</dbReference>
<organism evidence="8 9">
    <name type="scientific">Vibrio marinisediminis</name>
    <dbReference type="NCBI Taxonomy" id="2758441"/>
    <lineage>
        <taxon>Bacteria</taxon>
        <taxon>Pseudomonadati</taxon>
        <taxon>Pseudomonadota</taxon>
        <taxon>Gammaproteobacteria</taxon>
        <taxon>Vibrionales</taxon>
        <taxon>Vibrionaceae</taxon>
        <taxon>Vibrio</taxon>
    </lineage>
</organism>
<feature type="transmembrane region" description="Helical" evidence="7">
    <location>
        <begin position="20"/>
        <end position="38"/>
    </location>
</feature>
<evidence type="ECO:0000313" key="8">
    <source>
        <dbReference type="EMBL" id="MBA5764981.1"/>
    </source>
</evidence>
<dbReference type="AlphaFoldDB" id="A0A7W2FVJ2"/>
<protein>
    <submittedName>
        <fullName evidence="8">MFS transporter</fullName>
    </submittedName>
</protein>
<dbReference type="PANTHER" id="PTHR23522:SF4">
    <property type="entry name" value="NUCLEOSIDE PERMEASE NUPG-RELATED"/>
    <property type="match status" value="1"/>
</dbReference>
<keyword evidence="6 7" id="KW-0472">Membrane</keyword>
<dbReference type="InterPro" id="IPR036259">
    <property type="entry name" value="MFS_trans_sf"/>
</dbReference>
<keyword evidence="2" id="KW-0813">Transport</keyword>
<accession>A0A7W2FVJ2</accession>
<evidence type="ECO:0000256" key="3">
    <source>
        <dbReference type="ARBA" id="ARBA00022475"/>
    </source>
</evidence>
<evidence type="ECO:0000256" key="1">
    <source>
        <dbReference type="ARBA" id="ARBA00004651"/>
    </source>
</evidence>
<gene>
    <name evidence="8" type="ORF">H2O73_21775</name>
</gene>
<evidence type="ECO:0000256" key="2">
    <source>
        <dbReference type="ARBA" id="ARBA00022448"/>
    </source>
</evidence>
<sequence length="73" mass="8265">ARISDILGLDALTLLKDRNFLIFFISSVLICIPLAFYYQNISPFLTELKVENSTSWASLGQLSEILFMLLLPI</sequence>
<reference evidence="8 9" key="1">
    <citation type="submission" date="2020-07" db="EMBL/GenBank/DDBJ databases">
        <title>Vibrio marinisediminis sp. nov., isolated from marine sediment.</title>
        <authorList>
            <person name="Ji X."/>
        </authorList>
    </citation>
    <scope>NUCLEOTIDE SEQUENCE [LARGE SCALE GENOMIC DNA]</scope>
    <source>
        <strain evidence="8 9">404</strain>
    </source>
</reference>
<keyword evidence="9" id="KW-1185">Reference proteome</keyword>
<dbReference type="Proteomes" id="UP000571701">
    <property type="component" value="Unassembled WGS sequence"/>
</dbReference>
<keyword evidence="5 7" id="KW-1133">Transmembrane helix</keyword>
<evidence type="ECO:0000313" key="9">
    <source>
        <dbReference type="Proteomes" id="UP000571701"/>
    </source>
</evidence>
<feature type="non-terminal residue" evidence="8">
    <location>
        <position position="1"/>
    </location>
</feature>
<comment type="caution">
    <text evidence="8">The sequence shown here is derived from an EMBL/GenBank/DDBJ whole genome shotgun (WGS) entry which is preliminary data.</text>
</comment>
<dbReference type="GO" id="GO:0015212">
    <property type="term" value="F:cytidine transmembrane transporter activity"/>
    <property type="evidence" value="ECO:0007669"/>
    <property type="project" value="TreeGrafter"/>
</dbReference>
<evidence type="ECO:0000256" key="5">
    <source>
        <dbReference type="ARBA" id="ARBA00022989"/>
    </source>
</evidence>
<dbReference type="Pfam" id="PF03825">
    <property type="entry name" value="Nuc_H_symport"/>
    <property type="match status" value="1"/>
</dbReference>
<name>A0A7W2FVJ2_9VIBR</name>
<dbReference type="Gene3D" id="1.20.1250.20">
    <property type="entry name" value="MFS general substrate transporter like domains"/>
    <property type="match status" value="1"/>
</dbReference>
<keyword evidence="3" id="KW-1003">Cell membrane</keyword>
<dbReference type="EMBL" id="JACFYF010000469">
    <property type="protein sequence ID" value="MBA5764981.1"/>
    <property type="molecule type" value="Genomic_DNA"/>
</dbReference>